<geneLocation type="plasmid" evidence="1">
    <name>LIBA6289</name>
</geneLocation>
<name>A0A2R4NC79_CLODI</name>
<proteinExistence type="predicted"/>
<dbReference type="RefSeq" id="WP_076636923.1">
    <property type="nucleotide sequence ID" value="NZ_BDSN01000032.1"/>
</dbReference>
<keyword evidence="1" id="KW-0614">Plasmid</keyword>
<dbReference type="EMBL" id="MF547664">
    <property type="protein sequence ID" value="AVX33735.1"/>
    <property type="molecule type" value="Genomic_DNA"/>
</dbReference>
<evidence type="ECO:0000313" key="1">
    <source>
        <dbReference type="EMBL" id="AVX33735.1"/>
    </source>
</evidence>
<dbReference type="AlphaFoldDB" id="A0A2R4NC79"/>
<reference evidence="1" key="1">
    <citation type="journal article" date="2018" name="Genome Biol. Evol.">
        <title>Two Groups of Cocirculating, Epidemic Clostridiodes difficile Strains Microdiversify through Different Mechanisms.</title>
        <authorList>
            <person name="Murillo T."/>
            <person name="Ramirez-Vargas G."/>
            <person name="Riedel T."/>
            <person name="Overmann J."/>
            <person name="Andersen J.M."/>
            <person name="Guzman-Verri C."/>
            <person name="Chaves-Olarte E."/>
            <person name="Rodriguez C."/>
        </authorList>
    </citation>
    <scope>NUCLEOTIDE SEQUENCE</scope>
    <source>
        <strain evidence="1">LIBA-6289</strain>
        <plasmid evidence="1">LIBA6289</plasmid>
    </source>
</reference>
<sequence>MSKGNKDDKRIKKEEKAFLKAEKKKKRKVEKNIAKLVSDLIPILDINVESESIVTNYGCMDIFQISSKDIYSLNEDESNAHIATFARFLRTYQSPIKFIFMNFPIETTTQQEFLIKQIKKCKNETYEVLLREKLGQLMYLERDKTNKEFFMAIYADNEKQRYEKEHMILRISDKFLEFKKISPAKKKKILFKLGNQNTKII</sequence>
<gene>
    <name evidence="1" type="ORF">plasmid_LIBA6289_00050</name>
</gene>
<accession>A0A2R4NC79</accession>
<organism evidence="1">
    <name type="scientific">Clostridioides difficile</name>
    <name type="common">Peptoclostridium difficile</name>
    <dbReference type="NCBI Taxonomy" id="1496"/>
    <lineage>
        <taxon>Bacteria</taxon>
        <taxon>Bacillati</taxon>
        <taxon>Bacillota</taxon>
        <taxon>Clostridia</taxon>
        <taxon>Peptostreptococcales</taxon>
        <taxon>Peptostreptococcaceae</taxon>
        <taxon>Clostridioides</taxon>
    </lineage>
</organism>
<protein>
    <submittedName>
        <fullName evidence="1">Uncharacterized protein</fullName>
    </submittedName>
</protein>